<protein>
    <submittedName>
        <fullName evidence="1">Uncharacterized protein</fullName>
    </submittedName>
</protein>
<dbReference type="KEGG" id="acz:Acaty_c1889"/>
<gene>
    <name evidence="1" type="ORF">Acaty_c1889</name>
</gene>
<organism evidence="1 2">
    <name type="scientific">Acidithiobacillus caldus (strain ATCC 51756 / DSM 8584 / KU)</name>
    <dbReference type="NCBI Taxonomy" id="637389"/>
    <lineage>
        <taxon>Bacteria</taxon>
        <taxon>Pseudomonadati</taxon>
        <taxon>Pseudomonadota</taxon>
        <taxon>Acidithiobacillia</taxon>
        <taxon>Acidithiobacillales</taxon>
        <taxon>Acidithiobacillaceae</taxon>
        <taxon>Acidithiobacillus</taxon>
    </lineage>
</organism>
<dbReference type="Proteomes" id="UP000005522">
    <property type="component" value="Chromosome"/>
</dbReference>
<dbReference type="HOGENOM" id="CLU_2875400_0_0_6"/>
<reference evidence="1 2" key="1">
    <citation type="journal article" date="2009" name="J. Bacteriol.">
        <title>Draft genome sequence of the extremely acidophilic bacterium Acidithiobacillus caldus ATCC 51756 reveals metabolic versatility in the genus Acidithiobacillus.</title>
        <authorList>
            <person name="Valdes J."/>
            <person name="Quatrini R."/>
            <person name="Hallberg K."/>
            <person name="Dopson M."/>
            <person name="Valenzuela P.D."/>
            <person name="Holmes D.S."/>
        </authorList>
    </citation>
    <scope>NUCLEOTIDE SEQUENCE [LARGE SCALE GENOMIC DNA]</scope>
    <source>
        <strain evidence="2">ATCC 51756 / DSM 8584 / KU</strain>
    </source>
</reference>
<proteinExistence type="predicted"/>
<sequence>MPVFYERIGDKFLGKPGWKPKVFWEKGDGGLPGAHSMECFSAFTAHVAMDKHGKEALVGAAHY</sequence>
<evidence type="ECO:0000313" key="2">
    <source>
        <dbReference type="Proteomes" id="UP000005522"/>
    </source>
</evidence>
<evidence type="ECO:0000313" key="1">
    <source>
        <dbReference type="EMBL" id="AIA55748.1"/>
    </source>
</evidence>
<name>A0A059ZWF0_ACICK</name>
<dbReference type="EMBL" id="CP005986">
    <property type="protein sequence ID" value="AIA55748.1"/>
    <property type="molecule type" value="Genomic_DNA"/>
</dbReference>
<accession>A0A059ZWF0</accession>
<dbReference type="AlphaFoldDB" id="A0A059ZWF0"/>